<proteinExistence type="predicted"/>
<dbReference type="Pfam" id="PF04937">
    <property type="entry name" value="DUF659"/>
    <property type="match status" value="1"/>
</dbReference>
<dbReference type="GO" id="GO:0005634">
    <property type="term" value="C:nucleus"/>
    <property type="evidence" value="ECO:0007669"/>
    <property type="project" value="UniProtKB-SubCell"/>
</dbReference>
<gene>
    <name evidence="8" type="ORF">RCL2_000777700</name>
</gene>
<evidence type="ECO:0000256" key="6">
    <source>
        <dbReference type="SAM" id="MobiDB-lite"/>
    </source>
</evidence>
<protein>
    <submittedName>
        <fullName evidence="8">Ribonuclease H-like domain-containing protein</fullName>
    </submittedName>
</protein>
<keyword evidence="2" id="KW-0479">Metal-binding</keyword>
<name>A0A8H3L7D0_9GLOM</name>
<dbReference type="InterPro" id="IPR012337">
    <property type="entry name" value="RNaseH-like_sf"/>
</dbReference>
<comment type="caution">
    <text evidence="8">The sequence shown here is derived from an EMBL/GenBank/DDBJ whole genome shotgun (WGS) entry which is preliminary data.</text>
</comment>
<feature type="domain" description="DUF659" evidence="7">
    <location>
        <begin position="135"/>
        <end position="244"/>
    </location>
</feature>
<reference evidence="8" key="1">
    <citation type="submission" date="2019-10" db="EMBL/GenBank/DDBJ databases">
        <title>Conservation and host-specific expression of non-tandemly repeated heterogenous ribosome RNA gene in arbuscular mycorrhizal fungi.</title>
        <authorList>
            <person name="Maeda T."/>
            <person name="Kobayashi Y."/>
            <person name="Nakagawa T."/>
            <person name="Ezawa T."/>
            <person name="Yamaguchi K."/>
            <person name="Bino T."/>
            <person name="Nishimoto Y."/>
            <person name="Shigenobu S."/>
            <person name="Kawaguchi M."/>
        </authorList>
    </citation>
    <scope>NUCLEOTIDE SEQUENCE</scope>
    <source>
        <strain evidence="8">HR1</strain>
    </source>
</reference>
<dbReference type="PANTHER" id="PTHR46481:SF10">
    <property type="entry name" value="ZINC FINGER BED DOMAIN-CONTAINING PROTEIN 39"/>
    <property type="match status" value="1"/>
</dbReference>
<keyword evidence="4" id="KW-0862">Zinc</keyword>
<dbReference type="SUPFAM" id="SSF53098">
    <property type="entry name" value="Ribonuclease H-like"/>
    <property type="match status" value="1"/>
</dbReference>
<dbReference type="Proteomes" id="UP000615446">
    <property type="component" value="Unassembled WGS sequence"/>
</dbReference>
<accession>A0A8H3L7D0</accession>
<keyword evidence="5" id="KW-0539">Nucleus</keyword>
<evidence type="ECO:0000259" key="7">
    <source>
        <dbReference type="Pfam" id="PF04937"/>
    </source>
</evidence>
<dbReference type="GO" id="GO:0008270">
    <property type="term" value="F:zinc ion binding"/>
    <property type="evidence" value="ECO:0007669"/>
    <property type="project" value="UniProtKB-KW"/>
</dbReference>
<sequence>MSSNSSKKIGGRPITKVAKLKRHLAYDCNKIDSETKINVLMMLISNNEDSEDDSTTTSTTKSSKKQKSSDTRSQTCIDDHYENFPTPLVKEDQINKALAKMFICCNLPFSLIEHPFFIEFIKILHTTYNLPSCWVLTETLIIQEVSRITLKVNRIIEEENNLTIAFDGWTNSTGQSIYDYCLITEERKEYLWCSKNYSDVSHHTGAFLGNEIIKIVNDIGPEKVAAVVTDNVPDARIARRILYVCKHTFVADTVRKVGVIHQYFTMSHAPCQFLKDAIKILQIKGRGLKSHTKTRWSTMWDCINSIVRLEFAFARVTVGCLESRTSSLADCYIHLLSLASAVYRNGINPSKIHNITWETAQNTKEEWELQALALQLFAVSPHSASCERSFSVLGWFYGQRRTKLAVDRVEGICKLHTYYITNAKRELPYYAIDTSESSLREKMIDTLTEISDELVGEGDYDFLYEENIIDTIIDMSKTYNLNVALDIDIDSHIFNMERNESEEDEVIVSQRRQTVVLDLEREDYDIEALIAKEINDDNGS</sequence>
<keyword evidence="3" id="KW-0863">Zinc-finger</keyword>
<organism evidence="8 9">
    <name type="scientific">Rhizophagus clarus</name>
    <dbReference type="NCBI Taxonomy" id="94130"/>
    <lineage>
        <taxon>Eukaryota</taxon>
        <taxon>Fungi</taxon>
        <taxon>Fungi incertae sedis</taxon>
        <taxon>Mucoromycota</taxon>
        <taxon>Glomeromycotina</taxon>
        <taxon>Glomeromycetes</taxon>
        <taxon>Glomerales</taxon>
        <taxon>Glomeraceae</taxon>
        <taxon>Rhizophagus</taxon>
    </lineage>
</organism>
<dbReference type="OrthoDB" id="2413969at2759"/>
<dbReference type="InterPro" id="IPR007021">
    <property type="entry name" value="DUF659"/>
</dbReference>
<evidence type="ECO:0000256" key="5">
    <source>
        <dbReference type="ARBA" id="ARBA00023242"/>
    </source>
</evidence>
<evidence type="ECO:0000313" key="8">
    <source>
        <dbReference type="EMBL" id="GES80504.1"/>
    </source>
</evidence>
<feature type="region of interest" description="Disordered" evidence="6">
    <location>
        <begin position="49"/>
        <end position="74"/>
    </location>
</feature>
<dbReference type="PANTHER" id="PTHR46481">
    <property type="entry name" value="ZINC FINGER BED DOMAIN-CONTAINING PROTEIN 4"/>
    <property type="match status" value="1"/>
</dbReference>
<dbReference type="AlphaFoldDB" id="A0A8H3L7D0"/>
<evidence type="ECO:0000256" key="2">
    <source>
        <dbReference type="ARBA" id="ARBA00022723"/>
    </source>
</evidence>
<dbReference type="EMBL" id="BLAL01000050">
    <property type="protein sequence ID" value="GES80504.1"/>
    <property type="molecule type" value="Genomic_DNA"/>
</dbReference>
<evidence type="ECO:0000313" key="9">
    <source>
        <dbReference type="Proteomes" id="UP000615446"/>
    </source>
</evidence>
<comment type="subcellular location">
    <subcellularLocation>
        <location evidence="1">Nucleus</location>
    </subcellularLocation>
</comment>
<evidence type="ECO:0000256" key="4">
    <source>
        <dbReference type="ARBA" id="ARBA00022833"/>
    </source>
</evidence>
<evidence type="ECO:0000256" key="3">
    <source>
        <dbReference type="ARBA" id="ARBA00022771"/>
    </source>
</evidence>
<dbReference type="InterPro" id="IPR052035">
    <property type="entry name" value="ZnF_BED_domain_contain"/>
</dbReference>
<evidence type="ECO:0000256" key="1">
    <source>
        <dbReference type="ARBA" id="ARBA00004123"/>
    </source>
</evidence>